<protein>
    <submittedName>
        <fullName evidence="1">Uncharacterized protein</fullName>
    </submittedName>
</protein>
<dbReference type="EMBL" id="HBGE01075544">
    <property type="protein sequence ID" value="CAD9168460.1"/>
    <property type="molecule type" value="Transcribed_RNA"/>
</dbReference>
<reference evidence="1" key="1">
    <citation type="submission" date="2021-01" db="EMBL/GenBank/DDBJ databases">
        <authorList>
            <person name="Corre E."/>
            <person name="Pelletier E."/>
            <person name="Niang G."/>
            <person name="Scheremetjew M."/>
            <person name="Finn R."/>
            <person name="Kale V."/>
            <person name="Holt S."/>
            <person name="Cochrane G."/>
            <person name="Meng A."/>
            <person name="Brown T."/>
            <person name="Cohen L."/>
        </authorList>
    </citation>
    <scope>NUCLEOTIDE SEQUENCE</scope>
    <source>
        <strain evidence="1">OF101</strain>
    </source>
</reference>
<sequence>MAANFMTRAQAQDILQDERNTIREQVRHEFYDHKNPNDLVSRELKNDNPEVSHVYGGTMSALPQEGQIVQAWRPTPWGEWQLGKGVVHRVHHDDKTVTVQFVPDQHRVRTGFMNVRPLFDYTPEYPTVRLAPDERLPSRAEILEREQTANQRREELGIPGDAPLPGTESNLRAGEAQLADGSVVIKSDRWGIPAPTLDALRNCSIPPGQVTGEYGRHFYTNLYKNNFYLGKEVVVDADGRIGVEGQRRRMEDNARVISHRYVPLEGPELEQDLRSGQWYAVASDNQAQREPESFLEKMAWFLG</sequence>
<organism evidence="1">
    <name type="scientific">Alexandrium catenella</name>
    <name type="common">Red tide dinoflagellate</name>
    <name type="synonym">Gonyaulax catenella</name>
    <dbReference type="NCBI Taxonomy" id="2925"/>
    <lineage>
        <taxon>Eukaryota</taxon>
        <taxon>Sar</taxon>
        <taxon>Alveolata</taxon>
        <taxon>Dinophyceae</taxon>
        <taxon>Gonyaulacales</taxon>
        <taxon>Pyrocystaceae</taxon>
        <taxon>Alexandrium</taxon>
    </lineage>
</organism>
<accession>A0A7S1RJH3</accession>
<evidence type="ECO:0000313" key="1">
    <source>
        <dbReference type="EMBL" id="CAD9168460.1"/>
    </source>
</evidence>
<gene>
    <name evidence="1" type="ORF">ACAT0790_LOCUS45228</name>
</gene>
<proteinExistence type="predicted"/>
<name>A0A7S1RJH3_ALECA</name>
<dbReference type="AlphaFoldDB" id="A0A7S1RJH3"/>